<evidence type="ECO:0000259" key="1">
    <source>
        <dbReference type="SMART" id="SM00256"/>
    </source>
</evidence>
<evidence type="ECO:0000313" key="2">
    <source>
        <dbReference type="EMBL" id="KAK9913052.1"/>
    </source>
</evidence>
<sequence length="364" mass="41489">MEITQSRCSMDEYLIVEIMSRLPVKSLMRFSCVSKQWYSLTRNSYLINTHLRRSDSNLSLLSYTTILDRQLSTEFGISMLDDEADLVSLDLSFSNNYTCSESVKLVGSSNGLLCLVTEAHTNGAKSLDGVDIIIWNPATRRFRTIPKPVLPENINDCTKTGAYGFGFSDDNTNDYKLVGIFGNQVQVFSRSTNSWRQVEGKGFPSYQYYHRSEWTSLNGVLYWMAMTMTDGCFESFILSFNLCDEAFDVIQLPSTGVVWNSRLLSWKNSLACLCESNLQVWAKTTDDNTTLPWTKQFSFDSPTSSERIIGIWKDQVLILRLTSINGLFLYDPKTKKRGKQLPKRENYSYFDAGLVNYVESLVLV</sequence>
<name>A0AAW1VY96_RUBAR</name>
<dbReference type="PANTHER" id="PTHR31672">
    <property type="entry name" value="BNACNNG10540D PROTEIN"/>
    <property type="match status" value="1"/>
</dbReference>
<dbReference type="NCBIfam" id="TIGR01640">
    <property type="entry name" value="F_box_assoc_1"/>
    <property type="match status" value="1"/>
</dbReference>
<dbReference type="Pfam" id="PF08268">
    <property type="entry name" value="FBA_3"/>
    <property type="match status" value="1"/>
</dbReference>
<keyword evidence="3" id="KW-1185">Reference proteome</keyword>
<dbReference type="EMBL" id="JBEDUW010000007">
    <property type="protein sequence ID" value="KAK9913052.1"/>
    <property type="molecule type" value="Genomic_DNA"/>
</dbReference>
<feature type="domain" description="F-box" evidence="1">
    <location>
        <begin position="10"/>
        <end position="50"/>
    </location>
</feature>
<gene>
    <name evidence="2" type="ORF">M0R45_036878</name>
</gene>
<dbReference type="SUPFAM" id="SSF50965">
    <property type="entry name" value="Galactose oxidase, central domain"/>
    <property type="match status" value="1"/>
</dbReference>
<dbReference type="AlphaFoldDB" id="A0AAW1VY96"/>
<dbReference type="Proteomes" id="UP001457282">
    <property type="component" value="Unassembled WGS sequence"/>
</dbReference>
<dbReference type="Pfam" id="PF00646">
    <property type="entry name" value="F-box"/>
    <property type="match status" value="1"/>
</dbReference>
<evidence type="ECO:0000313" key="3">
    <source>
        <dbReference type="Proteomes" id="UP001457282"/>
    </source>
</evidence>
<dbReference type="InterPro" id="IPR036047">
    <property type="entry name" value="F-box-like_dom_sf"/>
</dbReference>
<dbReference type="InterPro" id="IPR050796">
    <property type="entry name" value="SCF_F-box_component"/>
</dbReference>
<dbReference type="SUPFAM" id="SSF81383">
    <property type="entry name" value="F-box domain"/>
    <property type="match status" value="1"/>
</dbReference>
<dbReference type="InterPro" id="IPR011043">
    <property type="entry name" value="Gal_Oxase/kelch_b-propeller"/>
</dbReference>
<proteinExistence type="predicted"/>
<organism evidence="2 3">
    <name type="scientific">Rubus argutus</name>
    <name type="common">Southern blackberry</name>
    <dbReference type="NCBI Taxonomy" id="59490"/>
    <lineage>
        <taxon>Eukaryota</taxon>
        <taxon>Viridiplantae</taxon>
        <taxon>Streptophyta</taxon>
        <taxon>Embryophyta</taxon>
        <taxon>Tracheophyta</taxon>
        <taxon>Spermatophyta</taxon>
        <taxon>Magnoliopsida</taxon>
        <taxon>eudicotyledons</taxon>
        <taxon>Gunneridae</taxon>
        <taxon>Pentapetalae</taxon>
        <taxon>rosids</taxon>
        <taxon>fabids</taxon>
        <taxon>Rosales</taxon>
        <taxon>Rosaceae</taxon>
        <taxon>Rosoideae</taxon>
        <taxon>Rosoideae incertae sedis</taxon>
        <taxon>Rubus</taxon>
    </lineage>
</organism>
<dbReference type="PANTHER" id="PTHR31672:SF13">
    <property type="entry name" value="F-BOX PROTEIN CPR30-LIKE"/>
    <property type="match status" value="1"/>
</dbReference>
<dbReference type="SMART" id="SM00256">
    <property type="entry name" value="FBOX"/>
    <property type="match status" value="1"/>
</dbReference>
<dbReference type="InterPro" id="IPR013187">
    <property type="entry name" value="F-box-assoc_dom_typ3"/>
</dbReference>
<accession>A0AAW1VY96</accession>
<protein>
    <recommendedName>
        <fullName evidence="1">F-box domain-containing protein</fullName>
    </recommendedName>
</protein>
<comment type="caution">
    <text evidence="2">The sequence shown here is derived from an EMBL/GenBank/DDBJ whole genome shotgun (WGS) entry which is preliminary data.</text>
</comment>
<dbReference type="InterPro" id="IPR001810">
    <property type="entry name" value="F-box_dom"/>
</dbReference>
<dbReference type="InterPro" id="IPR017451">
    <property type="entry name" value="F-box-assoc_interact_dom"/>
</dbReference>
<dbReference type="Gene3D" id="1.20.1280.50">
    <property type="match status" value="1"/>
</dbReference>
<reference evidence="2 3" key="1">
    <citation type="journal article" date="2023" name="G3 (Bethesda)">
        <title>A chromosome-length genome assembly and annotation of blackberry (Rubus argutus, cv. 'Hillquist').</title>
        <authorList>
            <person name="Bruna T."/>
            <person name="Aryal R."/>
            <person name="Dudchenko O."/>
            <person name="Sargent D.J."/>
            <person name="Mead D."/>
            <person name="Buti M."/>
            <person name="Cavallini A."/>
            <person name="Hytonen T."/>
            <person name="Andres J."/>
            <person name="Pham M."/>
            <person name="Weisz D."/>
            <person name="Mascagni F."/>
            <person name="Usai G."/>
            <person name="Natali L."/>
            <person name="Bassil N."/>
            <person name="Fernandez G.E."/>
            <person name="Lomsadze A."/>
            <person name="Armour M."/>
            <person name="Olukolu B."/>
            <person name="Poorten T."/>
            <person name="Britton C."/>
            <person name="Davik J."/>
            <person name="Ashrafi H."/>
            <person name="Aiden E.L."/>
            <person name="Borodovsky M."/>
            <person name="Worthington M."/>
        </authorList>
    </citation>
    <scope>NUCLEOTIDE SEQUENCE [LARGE SCALE GENOMIC DNA]</scope>
    <source>
        <strain evidence="2">PI 553951</strain>
    </source>
</reference>